<keyword evidence="3 5" id="KW-1133">Transmembrane helix</keyword>
<dbReference type="InterPro" id="IPR011701">
    <property type="entry name" value="MFS"/>
</dbReference>
<organism evidence="8 10">
    <name type="scientific">Actinotignum urinale</name>
    <dbReference type="NCBI Taxonomy" id="190146"/>
    <lineage>
        <taxon>Bacteria</taxon>
        <taxon>Bacillati</taxon>
        <taxon>Actinomycetota</taxon>
        <taxon>Actinomycetes</taxon>
        <taxon>Actinomycetales</taxon>
        <taxon>Actinomycetaceae</taxon>
        <taxon>Actinotignum</taxon>
    </lineage>
</organism>
<evidence type="ECO:0000256" key="3">
    <source>
        <dbReference type="ARBA" id="ARBA00022989"/>
    </source>
</evidence>
<feature type="transmembrane region" description="Helical" evidence="5">
    <location>
        <begin position="304"/>
        <end position="325"/>
    </location>
</feature>
<dbReference type="InterPro" id="IPR020846">
    <property type="entry name" value="MFS_dom"/>
</dbReference>
<feature type="domain" description="Major facilitator superfamily (MFS) profile" evidence="6">
    <location>
        <begin position="8"/>
        <end position="393"/>
    </location>
</feature>
<evidence type="ECO:0000313" key="8">
    <source>
        <dbReference type="EMBL" id="MDY5154332.1"/>
    </source>
</evidence>
<dbReference type="RefSeq" id="WP_308806520.1">
    <property type="nucleotide sequence ID" value="NZ_CAMYCL010000003.1"/>
</dbReference>
<feature type="transmembrane region" description="Helical" evidence="5">
    <location>
        <begin position="364"/>
        <end position="384"/>
    </location>
</feature>
<dbReference type="Pfam" id="PF07690">
    <property type="entry name" value="MFS_1"/>
    <property type="match status" value="1"/>
</dbReference>
<dbReference type="PANTHER" id="PTHR23514:SF13">
    <property type="entry name" value="INNER MEMBRANE PROTEIN YBJJ"/>
    <property type="match status" value="1"/>
</dbReference>
<keyword evidence="9" id="KW-1185">Reference proteome</keyword>
<comment type="subcellular location">
    <subcellularLocation>
        <location evidence="1">Cell membrane</location>
        <topology evidence="1">Multi-pass membrane protein</topology>
    </subcellularLocation>
</comment>
<dbReference type="GO" id="GO:0005886">
    <property type="term" value="C:plasma membrane"/>
    <property type="evidence" value="ECO:0007669"/>
    <property type="project" value="UniProtKB-SubCell"/>
</dbReference>
<comment type="caution">
    <text evidence="8">The sequence shown here is derived from an EMBL/GenBank/DDBJ whole genome shotgun (WGS) entry which is preliminary data.</text>
</comment>
<feature type="transmembrane region" description="Helical" evidence="5">
    <location>
        <begin position="247"/>
        <end position="268"/>
    </location>
</feature>
<evidence type="ECO:0000256" key="4">
    <source>
        <dbReference type="ARBA" id="ARBA00023136"/>
    </source>
</evidence>
<evidence type="ECO:0000256" key="1">
    <source>
        <dbReference type="ARBA" id="ARBA00004651"/>
    </source>
</evidence>
<accession>A0AAW9HVH3</accession>
<dbReference type="Proteomes" id="UP001275049">
    <property type="component" value="Unassembled WGS sequence"/>
</dbReference>
<dbReference type="InterPro" id="IPR051788">
    <property type="entry name" value="MFS_Transporter"/>
</dbReference>
<dbReference type="GO" id="GO:0022857">
    <property type="term" value="F:transmembrane transporter activity"/>
    <property type="evidence" value="ECO:0007669"/>
    <property type="project" value="InterPro"/>
</dbReference>
<proteinExistence type="predicted"/>
<feature type="transmembrane region" description="Helical" evidence="5">
    <location>
        <begin position="40"/>
        <end position="62"/>
    </location>
</feature>
<feature type="transmembrane region" description="Helical" evidence="5">
    <location>
        <begin position="280"/>
        <end position="298"/>
    </location>
</feature>
<feature type="transmembrane region" description="Helical" evidence="5">
    <location>
        <begin position="99"/>
        <end position="121"/>
    </location>
</feature>
<feature type="transmembrane region" description="Helical" evidence="5">
    <location>
        <begin position="133"/>
        <end position="155"/>
    </location>
</feature>
<dbReference type="PANTHER" id="PTHR23514">
    <property type="entry name" value="BYPASS OF STOP CODON PROTEIN 6"/>
    <property type="match status" value="1"/>
</dbReference>
<dbReference type="PROSITE" id="PS50850">
    <property type="entry name" value="MFS"/>
    <property type="match status" value="1"/>
</dbReference>
<keyword evidence="4 5" id="KW-0472">Membrane</keyword>
<dbReference type="InterPro" id="IPR036259">
    <property type="entry name" value="MFS_trans_sf"/>
</dbReference>
<name>A0AAW9HVH3_9ACTO</name>
<evidence type="ECO:0000313" key="9">
    <source>
        <dbReference type="Proteomes" id="UP001275049"/>
    </source>
</evidence>
<feature type="transmembrane region" description="Helical" evidence="5">
    <location>
        <begin position="214"/>
        <end position="235"/>
    </location>
</feature>
<feature type="transmembrane region" description="Helical" evidence="5">
    <location>
        <begin position="161"/>
        <end position="182"/>
    </location>
</feature>
<protein>
    <submittedName>
        <fullName evidence="8">MFS transporter</fullName>
    </submittedName>
</protein>
<evidence type="ECO:0000313" key="7">
    <source>
        <dbReference type="EMBL" id="MDY5133650.1"/>
    </source>
</evidence>
<dbReference type="CDD" id="cd17393">
    <property type="entry name" value="MFS_MosC_like"/>
    <property type="match status" value="1"/>
</dbReference>
<evidence type="ECO:0000313" key="10">
    <source>
        <dbReference type="Proteomes" id="UP001281731"/>
    </source>
</evidence>
<gene>
    <name evidence="8" type="ORF">R6G80_01120</name>
    <name evidence="7" type="ORF">R6G86_07840</name>
</gene>
<sequence length="400" mass="42050">MNASLRMRQVALIGIFFIAGMALGSWVTRIPAVRDILGANTAQMGLLLSCASFGSFLGIMLSGPIVSRWGARRVISVAFAVNTLGLPIVGLGTLCAYSWLVGMGLFFIGFGAACGDVAMNVEGGQVERESGHVFMTYLHGGFSLGNLLGALFGMVAQATNLSIVIHLCSIAVINAFILLWCVTKLPERTGYTGRMFNRRLGSANQKPVWKDWRLLLIGVIVITLALSEGTASNWLPLVMVDGHGVTPTFSTVVYVLFVASMTLGRFISGFFVERFGSARVLIVSALIVVTGIGLIAFVDSWVVATVAAALWGLGAASGFPLALSAAGRSGHNPTARVALASITGYLAFLSGPSILGFAGQAWGLRYALIIPMVGACFAAILAPVTNVQHPESRGEESAES</sequence>
<feature type="transmembrane region" description="Helical" evidence="5">
    <location>
        <begin position="337"/>
        <end position="358"/>
    </location>
</feature>
<evidence type="ECO:0000259" key="6">
    <source>
        <dbReference type="PROSITE" id="PS50850"/>
    </source>
</evidence>
<dbReference type="AlphaFoldDB" id="A0AAW9HVH3"/>
<dbReference type="EMBL" id="JAWNGC010000001">
    <property type="protein sequence ID" value="MDY5154332.1"/>
    <property type="molecule type" value="Genomic_DNA"/>
</dbReference>
<feature type="transmembrane region" description="Helical" evidence="5">
    <location>
        <begin position="74"/>
        <end position="93"/>
    </location>
</feature>
<dbReference type="EMBL" id="JAWNGA010000015">
    <property type="protein sequence ID" value="MDY5133650.1"/>
    <property type="molecule type" value="Genomic_DNA"/>
</dbReference>
<dbReference type="Proteomes" id="UP001281731">
    <property type="component" value="Unassembled WGS sequence"/>
</dbReference>
<reference evidence="8 9" key="1">
    <citation type="submission" date="2023-10" db="EMBL/GenBank/DDBJ databases">
        <title>Whole Genome based description of the genera Actinobaculum and Actinotignum reveals a complex phylogenetic relationship within the species included in the genus Actinotignum.</title>
        <authorList>
            <person name="Jensen C.S."/>
            <person name="Dargis R."/>
            <person name="Kemp M."/>
            <person name="Christensen J.J."/>
        </authorList>
    </citation>
    <scope>NUCLEOTIDE SEQUENCE</scope>
    <source>
        <strain evidence="8">SLA_B511</strain>
        <strain evidence="7 9">SLA_B974</strain>
    </source>
</reference>
<evidence type="ECO:0000256" key="5">
    <source>
        <dbReference type="SAM" id="Phobius"/>
    </source>
</evidence>
<dbReference type="Gene3D" id="1.20.1250.20">
    <property type="entry name" value="MFS general substrate transporter like domains"/>
    <property type="match status" value="2"/>
</dbReference>
<keyword evidence="2 5" id="KW-0812">Transmembrane</keyword>
<dbReference type="SUPFAM" id="SSF103473">
    <property type="entry name" value="MFS general substrate transporter"/>
    <property type="match status" value="1"/>
</dbReference>
<evidence type="ECO:0000256" key="2">
    <source>
        <dbReference type="ARBA" id="ARBA00022692"/>
    </source>
</evidence>